<keyword evidence="3" id="KW-1185">Reference proteome</keyword>
<accession>A0ABY7FNT4</accession>
<dbReference type="Proteomes" id="UP001164746">
    <property type="component" value="Chromosome 13"/>
</dbReference>
<name>A0ABY7FNT4_MYAAR</name>
<dbReference type="EMBL" id="CP111024">
    <property type="protein sequence ID" value="WAR22794.1"/>
    <property type="molecule type" value="Genomic_DNA"/>
</dbReference>
<evidence type="ECO:0000313" key="2">
    <source>
        <dbReference type="EMBL" id="WAR22794.1"/>
    </source>
</evidence>
<reference evidence="2" key="1">
    <citation type="submission" date="2022-11" db="EMBL/GenBank/DDBJ databases">
        <title>Centuries of genome instability and evolution in soft-shell clam transmissible cancer (bioRxiv).</title>
        <authorList>
            <person name="Hart S.F.M."/>
            <person name="Yonemitsu M.A."/>
            <person name="Giersch R.M."/>
            <person name="Beal B.F."/>
            <person name="Arriagada G."/>
            <person name="Davis B.W."/>
            <person name="Ostrander E.A."/>
            <person name="Goff S.P."/>
            <person name="Metzger M.J."/>
        </authorList>
    </citation>
    <scope>NUCLEOTIDE SEQUENCE</scope>
    <source>
        <strain evidence="2">MELC-2E11</strain>
        <tissue evidence="2">Siphon/mantle</tissue>
    </source>
</reference>
<sequence>MDVFNIFFIISKRGLFLPRGNKYRDLECLRRLHINPVAAALVGRMWLLKSVTSAACVHEPLPGSVVTFLAGVCDTERLLLLIRSFIEEKSSPSITDKRMWISLASFTDSFSPLREAIRRFSSEQSKKGKSSSTSDDAYSRRLLAMNIPDEDETNFIWSSKNIAITWHPQLSDKAAKVHNHLYFAIDNCRNNPDELRAIIDNCIPHFQNIHESGPAESQCKTPNFVPDYILLCTYNLKKHVKSFNNSVLIYLDKRIHYNNSSYKTRIDLATFSLNEHIDGPYTPRLHDKPACWEPETSKTAKGKLGSEQDNIFWCKELFNVDFHGTPQTMLLEVTDPSVVDQTLAFPSYLLSLRLYFLLLLFHNSIFLFVHMSYIPNIIPTVNT</sequence>
<proteinExistence type="predicted"/>
<protein>
    <submittedName>
        <fullName evidence="2">Uncharacterized protein</fullName>
    </submittedName>
</protein>
<keyword evidence="1" id="KW-0812">Transmembrane</keyword>
<evidence type="ECO:0000256" key="1">
    <source>
        <dbReference type="SAM" id="Phobius"/>
    </source>
</evidence>
<gene>
    <name evidence="2" type="ORF">MAR_036463</name>
</gene>
<keyword evidence="1" id="KW-1133">Transmembrane helix</keyword>
<organism evidence="2 3">
    <name type="scientific">Mya arenaria</name>
    <name type="common">Soft-shell clam</name>
    <dbReference type="NCBI Taxonomy" id="6604"/>
    <lineage>
        <taxon>Eukaryota</taxon>
        <taxon>Metazoa</taxon>
        <taxon>Spiralia</taxon>
        <taxon>Lophotrochozoa</taxon>
        <taxon>Mollusca</taxon>
        <taxon>Bivalvia</taxon>
        <taxon>Autobranchia</taxon>
        <taxon>Heteroconchia</taxon>
        <taxon>Euheterodonta</taxon>
        <taxon>Imparidentia</taxon>
        <taxon>Neoheterodontei</taxon>
        <taxon>Myida</taxon>
        <taxon>Myoidea</taxon>
        <taxon>Myidae</taxon>
        <taxon>Mya</taxon>
    </lineage>
</organism>
<keyword evidence="1" id="KW-0472">Membrane</keyword>
<evidence type="ECO:0000313" key="3">
    <source>
        <dbReference type="Proteomes" id="UP001164746"/>
    </source>
</evidence>
<feature type="transmembrane region" description="Helical" evidence="1">
    <location>
        <begin position="354"/>
        <end position="374"/>
    </location>
</feature>